<dbReference type="GO" id="GO:0008872">
    <property type="term" value="F:glucarate dehydratase activity"/>
    <property type="evidence" value="ECO:0007669"/>
    <property type="project" value="UniProtKB-EC"/>
</dbReference>
<dbReference type="RefSeq" id="WP_281735115.1">
    <property type="nucleotide sequence ID" value="NZ_JAKETQ010000001.1"/>
</dbReference>
<dbReference type="InterPro" id="IPR013341">
    <property type="entry name" value="Mandelate_racemase_N_dom"/>
</dbReference>
<reference evidence="5" key="1">
    <citation type="submission" date="2022-03" db="EMBL/GenBank/DDBJ databases">
        <title>The complete genome sequence of a Methyloterrigena soli.</title>
        <authorList>
            <person name="Zi Z."/>
        </authorList>
    </citation>
    <scope>NUCLEOTIDE SEQUENCE</scope>
    <source>
        <strain evidence="5">M48</strain>
    </source>
</reference>
<keyword evidence="6" id="KW-1185">Reference proteome</keyword>
<dbReference type="SMART" id="SM00922">
    <property type="entry name" value="MR_MLE"/>
    <property type="match status" value="1"/>
</dbReference>
<comment type="pathway">
    <text evidence="2">Carbohydrate acid metabolism; D-glucarate degradation; 2,5-dioxopentanoate from D-glucarate: step 1/2.</text>
</comment>
<comment type="catalytic activity">
    <reaction evidence="1">
        <text>D-glucarate = 5-dehydro-4-deoxy-D-glucarate + H2O</text>
        <dbReference type="Rhea" id="RHEA:14573"/>
        <dbReference type="ChEBI" id="CHEBI:15377"/>
        <dbReference type="ChEBI" id="CHEBI:30612"/>
        <dbReference type="ChEBI" id="CHEBI:42819"/>
        <dbReference type="EC" id="4.2.1.40"/>
    </reaction>
</comment>
<dbReference type="Pfam" id="PF13378">
    <property type="entry name" value="MR_MLE_C"/>
    <property type="match status" value="1"/>
</dbReference>
<evidence type="ECO:0000313" key="5">
    <source>
        <dbReference type="EMBL" id="MCI0126096.1"/>
    </source>
</evidence>
<name>A0AA41QM91_9HYPH</name>
<protein>
    <recommendedName>
        <fullName evidence="3">glucarate dehydratase</fullName>
        <ecNumber evidence="3">4.2.1.40</ecNumber>
    </recommendedName>
</protein>
<dbReference type="SUPFAM" id="SSF54826">
    <property type="entry name" value="Enolase N-terminal domain-like"/>
    <property type="match status" value="1"/>
</dbReference>
<dbReference type="SFLD" id="SFLDS00001">
    <property type="entry name" value="Enolase"/>
    <property type="match status" value="1"/>
</dbReference>
<feature type="domain" description="Mandelate racemase/muconate lactonizing enzyme C-terminal" evidence="4">
    <location>
        <begin position="151"/>
        <end position="252"/>
    </location>
</feature>
<dbReference type="InterPro" id="IPR013342">
    <property type="entry name" value="Mandelate_racemase_C"/>
</dbReference>
<dbReference type="Gene3D" id="3.30.390.10">
    <property type="entry name" value="Enolase-like, N-terminal domain"/>
    <property type="match status" value="1"/>
</dbReference>
<evidence type="ECO:0000256" key="1">
    <source>
        <dbReference type="ARBA" id="ARBA00001426"/>
    </source>
</evidence>
<dbReference type="InterPro" id="IPR029065">
    <property type="entry name" value="Enolase_C-like"/>
</dbReference>
<comment type="caution">
    <text evidence="5">The sequence shown here is derived from an EMBL/GenBank/DDBJ whole genome shotgun (WGS) entry which is preliminary data.</text>
</comment>
<dbReference type="Proteomes" id="UP001156140">
    <property type="component" value="Unassembled WGS sequence"/>
</dbReference>
<evidence type="ECO:0000256" key="2">
    <source>
        <dbReference type="ARBA" id="ARBA00005183"/>
    </source>
</evidence>
<dbReference type="InterPro" id="IPR036849">
    <property type="entry name" value="Enolase-like_C_sf"/>
</dbReference>
<dbReference type="AlphaFoldDB" id="A0AA41QM91"/>
<dbReference type="EC" id="4.2.1.40" evidence="3"/>
<accession>A0AA41QM91</accession>
<sequence length="390" mass="42779">MTKDLRIKRLTVHQYGWTQRELGYDYNGFNHVYLAGSTVEQTGFVFTIETEGGITGEYVGGTGVSYAQVAMAAQYLIGRNALERELIWNDLKRALRKYDRFGIGPIDIALWDIAGKAAGMPVSQLLGGWRTRLPAYASTYHGDENGGLSSPEAFADFAVQCQEMGYPAFKIHGWGNGPIAREAAAVVATREAVGDGMDLMIDPACEYETWGDALKVGQACDEANYFWYEDPYKDGGQSSYAHRKLKQFIRTPILLGEHIRGIELRVDQLVAEGTDFVRADVDYDGGITGVMKLAHIAEGFGVDCEIHAPGHAPRHCMAAIRNTNYYELGLVHPKVPGPKSQNAIFADDYSDDLDSVDAQGCVPVPTGPGLGIAIDWKWLAAHETGKVVYE</sequence>
<evidence type="ECO:0000313" key="6">
    <source>
        <dbReference type="Proteomes" id="UP001156140"/>
    </source>
</evidence>
<evidence type="ECO:0000259" key="4">
    <source>
        <dbReference type="SMART" id="SM00922"/>
    </source>
</evidence>
<dbReference type="PANTHER" id="PTHR48080:SF4">
    <property type="entry name" value="GLUCARATE DEHYDRATASE"/>
    <property type="match status" value="1"/>
</dbReference>
<gene>
    <name evidence="5" type="ORF">ML536_04580</name>
</gene>
<dbReference type="EMBL" id="JALAZD010000001">
    <property type="protein sequence ID" value="MCI0126096.1"/>
    <property type="molecule type" value="Genomic_DNA"/>
</dbReference>
<organism evidence="5 6">
    <name type="scientific">Paradevosia shaoguanensis</name>
    <dbReference type="NCBI Taxonomy" id="1335043"/>
    <lineage>
        <taxon>Bacteria</taxon>
        <taxon>Pseudomonadati</taxon>
        <taxon>Pseudomonadota</taxon>
        <taxon>Alphaproteobacteria</taxon>
        <taxon>Hyphomicrobiales</taxon>
        <taxon>Devosiaceae</taxon>
        <taxon>Paradevosia</taxon>
    </lineage>
</organism>
<dbReference type="InterPro" id="IPR029017">
    <property type="entry name" value="Enolase-like_N"/>
</dbReference>
<dbReference type="InterPro" id="IPR034593">
    <property type="entry name" value="DgoD-like"/>
</dbReference>
<dbReference type="Gene3D" id="3.20.20.120">
    <property type="entry name" value="Enolase-like C-terminal domain"/>
    <property type="match status" value="1"/>
</dbReference>
<evidence type="ECO:0000256" key="3">
    <source>
        <dbReference type="ARBA" id="ARBA00011973"/>
    </source>
</evidence>
<dbReference type="SUPFAM" id="SSF51604">
    <property type="entry name" value="Enolase C-terminal domain-like"/>
    <property type="match status" value="1"/>
</dbReference>
<dbReference type="PANTHER" id="PTHR48080">
    <property type="entry name" value="D-GALACTONATE DEHYDRATASE-RELATED"/>
    <property type="match status" value="1"/>
</dbReference>
<proteinExistence type="predicted"/>
<dbReference type="Pfam" id="PF02746">
    <property type="entry name" value="MR_MLE_N"/>
    <property type="match status" value="1"/>
</dbReference>